<evidence type="ECO:0000313" key="1">
    <source>
        <dbReference type="EMBL" id="GMN65126.1"/>
    </source>
</evidence>
<gene>
    <name evidence="1" type="ORF">TIFTF001_034200</name>
</gene>
<dbReference type="EMBL" id="BTGU01000213">
    <property type="protein sequence ID" value="GMN65126.1"/>
    <property type="molecule type" value="Genomic_DNA"/>
</dbReference>
<reference evidence="1" key="1">
    <citation type="submission" date="2023-07" db="EMBL/GenBank/DDBJ databases">
        <title>draft genome sequence of fig (Ficus carica).</title>
        <authorList>
            <person name="Takahashi T."/>
            <person name="Nishimura K."/>
        </authorList>
    </citation>
    <scope>NUCLEOTIDE SEQUENCE</scope>
</reference>
<keyword evidence="2" id="KW-1185">Reference proteome</keyword>
<dbReference type="Proteomes" id="UP001187192">
    <property type="component" value="Unassembled WGS sequence"/>
</dbReference>
<name>A0AA88E010_FICCA</name>
<proteinExistence type="predicted"/>
<accession>A0AA88E010</accession>
<sequence length="93" mass="10504">MYECWLGHQHFTVMTIDPYLCPSFKQEVACSCIRTESSSILDIVDEVGLDYGLSWKWTGRPNHSIVARPVSSLRATVNTRWRSVAGRAVKCGK</sequence>
<protein>
    <submittedName>
        <fullName evidence="1">Uncharacterized protein</fullName>
    </submittedName>
</protein>
<evidence type="ECO:0000313" key="2">
    <source>
        <dbReference type="Proteomes" id="UP001187192"/>
    </source>
</evidence>
<organism evidence="1 2">
    <name type="scientific">Ficus carica</name>
    <name type="common">Common fig</name>
    <dbReference type="NCBI Taxonomy" id="3494"/>
    <lineage>
        <taxon>Eukaryota</taxon>
        <taxon>Viridiplantae</taxon>
        <taxon>Streptophyta</taxon>
        <taxon>Embryophyta</taxon>
        <taxon>Tracheophyta</taxon>
        <taxon>Spermatophyta</taxon>
        <taxon>Magnoliopsida</taxon>
        <taxon>eudicotyledons</taxon>
        <taxon>Gunneridae</taxon>
        <taxon>Pentapetalae</taxon>
        <taxon>rosids</taxon>
        <taxon>fabids</taxon>
        <taxon>Rosales</taxon>
        <taxon>Moraceae</taxon>
        <taxon>Ficeae</taxon>
        <taxon>Ficus</taxon>
    </lineage>
</organism>
<dbReference type="AlphaFoldDB" id="A0AA88E010"/>
<comment type="caution">
    <text evidence="1">The sequence shown here is derived from an EMBL/GenBank/DDBJ whole genome shotgun (WGS) entry which is preliminary data.</text>
</comment>